<gene>
    <name evidence="9" type="primary">infB</name>
    <name evidence="9" type="ORF">Psor_051</name>
</gene>
<dbReference type="GO" id="GO:0005737">
    <property type="term" value="C:cytoplasm"/>
    <property type="evidence" value="ECO:0007669"/>
    <property type="project" value="TreeGrafter"/>
</dbReference>
<dbReference type="CDD" id="cd03692">
    <property type="entry name" value="mtIF2_IVc"/>
    <property type="match status" value="1"/>
</dbReference>
<dbReference type="EMBL" id="KX284720">
    <property type="protein sequence ID" value="AOM66526.1"/>
    <property type="molecule type" value="Genomic_DNA"/>
</dbReference>
<evidence type="ECO:0000259" key="8">
    <source>
        <dbReference type="PROSITE" id="PS51722"/>
    </source>
</evidence>
<comment type="similarity">
    <text evidence="1">Belongs to the TRAFAC class translation factor GTPase superfamily. Classic translation factor GTPase family. IF-2 subfamily.</text>
</comment>
<dbReference type="InterPro" id="IPR000795">
    <property type="entry name" value="T_Tr_GTP-bd_dom"/>
</dbReference>
<dbReference type="InterPro" id="IPR006847">
    <property type="entry name" value="IF2_N"/>
</dbReference>
<accession>A0A1C9CDR5</accession>
<dbReference type="GO" id="GO:0003743">
    <property type="term" value="F:translation initiation factor activity"/>
    <property type="evidence" value="ECO:0007669"/>
    <property type="project" value="UniProtKB-KW"/>
</dbReference>
<evidence type="ECO:0000256" key="4">
    <source>
        <dbReference type="ARBA" id="ARBA00022917"/>
    </source>
</evidence>
<evidence type="ECO:0000313" key="9">
    <source>
        <dbReference type="EMBL" id="AOM66526.1"/>
    </source>
</evidence>
<dbReference type="PROSITE" id="PS51722">
    <property type="entry name" value="G_TR_2"/>
    <property type="match status" value="1"/>
</dbReference>
<dbReference type="NCBIfam" id="TIGR00487">
    <property type="entry name" value="IF-2"/>
    <property type="match status" value="1"/>
</dbReference>
<dbReference type="Gene3D" id="3.40.50.10050">
    <property type="entry name" value="Translation initiation factor IF- 2, domain 3"/>
    <property type="match status" value="1"/>
</dbReference>
<dbReference type="InterPro" id="IPR009000">
    <property type="entry name" value="Transl_B-barrel_sf"/>
</dbReference>
<evidence type="ECO:0000256" key="6">
    <source>
        <dbReference type="ARBA" id="ARBA00025162"/>
    </source>
</evidence>
<dbReference type="InterPro" id="IPR015760">
    <property type="entry name" value="TIF_IF2"/>
</dbReference>
<dbReference type="RefSeq" id="YP_009297183.1">
    <property type="nucleotide sequence ID" value="NC_031175.1"/>
</dbReference>
<dbReference type="AlphaFoldDB" id="A0A1C9CDR5"/>
<dbReference type="InterPro" id="IPR053905">
    <property type="entry name" value="EF-G-like_DII"/>
</dbReference>
<dbReference type="GO" id="GO:0003924">
    <property type="term" value="F:GTPase activity"/>
    <property type="evidence" value="ECO:0007669"/>
    <property type="project" value="InterPro"/>
</dbReference>
<keyword evidence="2 9" id="KW-0396">Initiation factor</keyword>
<dbReference type="GO" id="GO:0005525">
    <property type="term" value="F:GTP binding"/>
    <property type="evidence" value="ECO:0007669"/>
    <property type="project" value="UniProtKB-KW"/>
</dbReference>
<evidence type="ECO:0000256" key="1">
    <source>
        <dbReference type="ARBA" id="ARBA00007733"/>
    </source>
</evidence>
<dbReference type="InterPro" id="IPR036925">
    <property type="entry name" value="TIF_IF2_dom3_sf"/>
</dbReference>
<dbReference type="Gene3D" id="2.40.30.10">
    <property type="entry name" value="Translation factors"/>
    <property type="match status" value="2"/>
</dbReference>
<dbReference type="CDD" id="cd01887">
    <property type="entry name" value="IF2_eIF5B"/>
    <property type="match status" value="1"/>
</dbReference>
<dbReference type="Pfam" id="PF00009">
    <property type="entry name" value="GTP_EFTU"/>
    <property type="match status" value="1"/>
</dbReference>
<dbReference type="FunFam" id="3.40.50.300:FF:000019">
    <property type="entry name" value="Translation initiation factor IF-2"/>
    <property type="match status" value="1"/>
</dbReference>
<dbReference type="PANTHER" id="PTHR43381:SF5">
    <property type="entry name" value="TR-TYPE G DOMAIN-CONTAINING PROTEIN"/>
    <property type="match status" value="1"/>
</dbReference>
<dbReference type="SUPFAM" id="SSF52540">
    <property type="entry name" value="P-loop containing nucleoside triphosphate hydrolases"/>
    <property type="match status" value="1"/>
</dbReference>
<proteinExistence type="inferred from homology"/>
<geneLocation type="plastid" evidence="9"/>
<keyword evidence="5" id="KW-0342">GTP-binding</keyword>
<dbReference type="FunFam" id="2.40.30.10:FF:000008">
    <property type="entry name" value="Translation initiation factor IF-2"/>
    <property type="match status" value="1"/>
</dbReference>
<evidence type="ECO:0000256" key="2">
    <source>
        <dbReference type="ARBA" id="ARBA00022540"/>
    </source>
</evidence>
<dbReference type="SUPFAM" id="SSF52156">
    <property type="entry name" value="Initiation factor IF2/eIF5b, domain 3"/>
    <property type="match status" value="1"/>
</dbReference>
<dbReference type="FunFam" id="3.40.50.10050:FF:000001">
    <property type="entry name" value="Translation initiation factor IF-2"/>
    <property type="match status" value="1"/>
</dbReference>
<dbReference type="NCBIfam" id="TIGR00231">
    <property type="entry name" value="small_GTP"/>
    <property type="match status" value="1"/>
</dbReference>
<keyword evidence="9" id="KW-0934">Plastid</keyword>
<dbReference type="InterPro" id="IPR027417">
    <property type="entry name" value="P-loop_NTPase"/>
</dbReference>
<protein>
    <recommendedName>
        <fullName evidence="7">Translation initiation factor IF-2, chloroplastic</fullName>
    </recommendedName>
</protein>
<sequence>MVFQLEKYLKSYNKIKINYILCTRQCGSRLFLNTQRDEKYETVIDLQYPKLFKEDIAIEQKKEYKNSINVLNSKENIIIKGEKSDVNKNYSSKNKNKKSIIDDTDDVLQTKKNKLKRKEKQRDDEYYEEDGFITSNLDNTDKTSYTNLEWSIMRPKMDSVVTRKSAQVNRKKNIPNKNVSKHVKNEVYDVKESISDLPININSNLSIADFSEVTKIPDYEIIKFLFIKGIQATINQIIDTKTAQLVADHFKVKIVTNSKNPTIQTQGKEKGVRIKANDLVTGIEDLEARAPVVAIFGHVDHGKTTLLDKIRQSNVANQEAGGITQRLAAYEVVINITDNPEKIIFLDTPGHKAFSAMRSRGANLTDISILIVAADDGIQPQTLEALEQIQNSNCKLIVAINKIDKPTANIEKVTNELTKYNVISEKLGGDTKFVEISAKQGINIDSLLKIIIDTAKEQELYANPRSKAKGVIIESYLDKSRGAITTVLIQDGTLNVGDICVSSSTYGRIRAMVSNGQDNIKSAGPSSIIEVLGLSDIANVGDILQTVGKEKEAKSILSVLKHNSNLDDLSGSRISIKSTEQQQINKKVFRLIIKAETQGSLEAILDSLKAIPQSKIQIGLINASLGDIKETDIELANTTDAIIIAFNTTIHNSAKSLVNKHQISIEYFKVIYDLLEFVENKMKEMIEPEFIQEEIGEAIVKNIFNISKGTVAGCFIKKGKLIRGCRLTVSRDNQKVFEGTLDSLKQIKNDVYELEQNNECGIVVNDYQDWNKNDLITAYIFTPKSPEL</sequence>
<comment type="function">
    <text evidence="6">One of the essential components for the initiation of protein synthesis. Protects formylmethionyl-tRNA from spontaneous hydrolysis and promotes its binding to the 30S ribosomal subunits. Also involved in the hydrolysis of GTP during the formation of the 70S ribosomal complex.</text>
</comment>
<organism evidence="9">
    <name type="scientific">Porphyridium sordidum</name>
    <name type="common">Red alga</name>
    <dbReference type="NCBI Taxonomy" id="28024"/>
    <lineage>
        <taxon>Eukaryota</taxon>
        <taxon>Rhodophyta</taxon>
        <taxon>Bangiophyceae</taxon>
        <taxon>Porphyridiales</taxon>
        <taxon>Porphyridiaceae</taxon>
        <taxon>Porphyridium</taxon>
    </lineage>
</organism>
<dbReference type="InterPro" id="IPR005225">
    <property type="entry name" value="Small_GTP-bd"/>
</dbReference>
<dbReference type="InterPro" id="IPR023115">
    <property type="entry name" value="TIF_IF2_dom3"/>
</dbReference>
<dbReference type="InterPro" id="IPR044145">
    <property type="entry name" value="IF2_II"/>
</dbReference>
<dbReference type="PRINTS" id="PR00315">
    <property type="entry name" value="ELONGATNFCT"/>
</dbReference>
<dbReference type="HAMAP" id="MF_00100_B">
    <property type="entry name" value="IF_2_B"/>
    <property type="match status" value="1"/>
</dbReference>
<dbReference type="Pfam" id="PF11987">
    <property type="entry name" value="IF-2"/>
    <property type="match status" value="1"/>
</dbReference>
<dbReference type="Pfam" id="PF04760">
    <property type="entry name" value="IF2_N"/>
    <property type="match status" value="1"/>
</dbReference>
<evidence type="ECO:0000256" key="3">
    <source>
        <dbReference type="ARBA" id="ARBA00022741"/>
    </source>
</evidence>
<feature type="domain" description="Tr-type G" evidence="8">
    <location>
        <begin position="288"/>
        <end position="459"/>
    </location>
</feature>
<keyword evidence="3" id="KW-0547">Nucleotide-binding</keyword>
<reference evidence="9" key="1">
    <citation type="journal article" date="2016" name="BMC Biol.">
        <title>Parallel evolution of highly conserved plastid genome architecture in red seaweeds and seed plants.</title>
        <authorList>
            <person name="Lee J."/>
            <person name="Cho C.H."/>
            <person name="Park S.I."/>
            <person name="Choi J.W."/>
            <person name="Song H.S."/>
            <person name="West J.A."/>
            <person name="Bhattacharya D."/>
            <person name="Yoon H.S."/>
        </authorList>
    </citation>
    <scope>NUCLEOTIDE SEQUENCE</scope>
</reference>
<evidence type="ECO:0000256" key="5">
    <source>
        <dbReference type="ARBA" id="ARBA00023134"/>
    </source>
</evidence>
<dbReference type="Pfam" id="PF22042">
    <property type="entry name" value="EF-G_D2"/>
    <property type="match status" value="1"/>
</dbReference>
<dbReference type="InterPro" id="IPR000178">
    <property type="entry name" value="TF_IF2_bacterial-like"/>
</dbReference>
<name>A0A1C9CDR5_PORSO</name>
<keyword evidence="4" id="KW-0648">Protein biosynthesis</keyword>
<dbReference type="PANTHER" id="PTHR43381">
    <property type="entry name" value="TRANSLATION INITIATION FACTOR IF-2-RELATED"/>
    <property type="match status" value="1"/>
</dbReference>
<dbReference type="SUPFAM" id="SSF50447">
    <property type="entry name" value="Translation proteins"/>
    <property type="match status" value="2"/>
</dbReference>
<dbReference type="CDD" id="cd03702">
    <property type="entry name" value="IF2_mtIF2_II"/>
    <property type="match status" value="1"/>
</dbReference>
<dbReference type="GeneID" id="29073663"/>
<evidence type="ECO:0000256" key="7">
    <source>
        <dbReference type="ARBA" id="ARBA00044105"/>
    </source>
</evidence>
<dbReference type="Gene3D" id="3.40.50.300">
    <property type="entry name" value="P-loop containing nucleotide triphosphate hydrolases"/>
    <property type="match status" value="1"/>
</dbReference>